<comment type="caution">
    <text evidence="3">The sequence shown here is derived from an EMBL/GenBank/DDBJ whole genome shotgun (WGS) entry which is preliminary data.</text>
</comment>
<dbReference type="PRINTS" id="PR00081">
    <property type="entry name" value="GDHRDH"/>
</dbReference>
<dbReference type="InterPro" id="IPR036291">
    <property type="entry name" value="NAD(P)-bd_dom_sf"/>
</dbReference>
<name>A0ABR4ZF92_9NOCA</name>
<dbReference type="InterPro" id="IPR002347">
    <property type="entry name" value="SDR_fam"/>
</dbReference>
<evidence type="ECO:0000256" key="2">
    <source>
        <dbReference type="ARBA" id="ARBA00023002"/>
    </source>
</evidence>
<accession>A0ABR4ZF92</accession>
<evidence type="ECO:0000313" key="3">
    <source>
        <dbReference type="EMBL" id="KIA63938.1"/>
    </source>
</evidence>
<protein>
    <submittedName>
        <fullName evidence="3">Short-chain dehydrogenase</fullName>
    </submittedName>
</protein>
<sequence>MRLNNKNAVVYGAAGSMGGAVARAFAAAGAHVHLVGRTEPTLAAVAAEIIGRGGRATVAPVDVFDQAAVEAHADRVVAQDGTLDISFNAVGMHAVQDVPLIDLTLDDFMTPIVEAARSHFITTTAAARRMTAQGSGVILLLSATAAAESRYRMGGFNLACAGIEALNRSLAGEVGRHGVRVLCLRANFTPDTVPGLASDDESITALLDDTKLARLPRLAEVAETAVYAVSDAAGAMTGAILNLSCGALVD</sequence>
<dbReference type="RefSeq" id="WP_043670907.1">
    <property type="nucleotide sequence ID" value="NZ_BDCI01000017.1"/>
</dbReference>
<reference evidence="3 4" key="1">
    <citation type="journal article" date="2014" name="Int. J. Syst. Evol. Microbiol.">
        <title>Nocardia vulneris sp. nov., isolated from wounds of human patients in North America.</title>
        <authorList>
            <person name="Lasker B.A."/>
            <person name="Bell M."/>
            <person name="Klenk H.P."/>
            <person name="Sproer C."/>
            <person name="Schumann C."/>
            <person name="Schumann P."/>
            <person name="Brown J.M."/>
        </authorList>
    </citation>
    <scope>NUCLEOTIDE SEQUENCE [LARGE SCALE GENOMIC DNA]</scope>
    <source>
        <strain evidence="3 4">W9851</strain>
    </source>
</reference>
<dbReference type="Pfam" id="PF13561">
    <property type="entry name" value="adh_short_C2"/>
    <property type="match status" value="1"/>
</dbReference>
<dbReference type="PANTHER" id="PTHR43669">
    <property type="entry name" value="5-KETO-D-GLUCONATE 5-REDUCTASE"/>
    <property type="match status" value="1"/>
</dbReference>
<dbReference type="SUPFAM" id="SSF51735">
    <property type="entry name" value="NAD(P)-binding Rossmann-fold domains"/>
    <property type="match status" value="1"/>
</dbReference>
<proteinExistence type="inferred from homology"/>
<comment type="similarity">
    <text evidence="1">Belongs to the short-chain dehydrogenases/reductases (SDR) family.</text>
</comment>
<dbReference type="CDD" id="cd05233">
    <property type="entry name" value="SDR_c"/>
    <property type="match status" value="1"/>
</dbReference>
<evidence type="ECO:0000313" key="4">
    <source>
        <dbReference type="Proteomes" id="UP000031364"/>
    </source>
</evidence>
<dbReference type="EMBL" id="JNFP01000017">
    <property type="protein sequence ID" value="KIA63938.1"/>
    <property type="molecule type" value="Genomic_DNA"/>
</dbReference>
<evidence type="ECO:0000256" key="1">
    <source>
        <dbReference type="ARBA" id="ARBA00006484"/>
    </source>
</evidence>
<dbReference type="Proteomes" id="UP000031364">
    <property type="component" value="Unassembled WGS sequence"/>
</dbReference>
<keyword evidence="4" id="KW-1185">Reference proteome</keyword>
<dbReference type="PANTHER" id="PTHR43669:SF6">
    <property type="entry name" value="DECAPRENYLPHOSPHORYL-2-KETO-BETA-D-ERYTHRO-PENTOSE REDUCTASE"/>
    <property type="match status" value="1"/>
</dbReference>
<organism evidence="3 4">
    <name type="scientific">Nocardia vulneris</name>
    <dbReference type="NCBI Taxonomy" id="1141657"/>
    <lineage>
        <taxon>Bacteria</taxon>
        <taxon>Bacillati</taxon>
        <taxon>Actinomycetota</taxon>
        <taxon>Actinomycetes</taxon>
        <taxon>Mycobacteriales</taxon>
        <taxon>Nocardiaceae</taxon>
        <taxon>Nocardia</taxon>
    </lineage>
</organism>
<dbReference type="Gene3D" id="3.40.50.720">
    <property type="entry name" value="NAD(P)-binding Rossmann-like Domain"/>
    <property type="match status" value="1"/>
</dbReference>
<keyword evidence="2" id="KW-0560">Oxidoreductase</keyword>
<gene>
    <name evidence="3" type="ORF">FG87_16290</name>
</gene>